<dbReference type="PANTHER" id="PTHR43280">
    <property type="entry name" value="ARAC-FAMILY TRANSCRIPTIONAL REGULATOR"/>
    <property type="match status" value="1"/>
</dbReference>
<proteinExistence type="predicted"/>
<name>A0ABT1ECW5_9FIRM</name>
<keyword evidence="1" id="KW-0805">Transcription regulation</keyword>
<accession>A0ABT1ECW5</accession>
<sequence length="249" mass="28793">MEKKSKLPLVKQRVEYRLRHQDMIIDNHRYVDEYALFELMRSGAVEDMKTKADTLWPVCPSVIEGNHKKSEEYMAVVCIAVSTRTAIEAGATTEESFQLSDVCLKRIAECHTVDEIMAERSQALVAFTKLVRDCKDRRQTNIYVEDAKKYIAANIFAKVSLTDVADNLGINPTYLSRLFSDSTGITFVEYIRQEKIETAKELLRYSDKTIAEISEYLKFNSQSYFGKVFKEQEKVSPKVFRHLHHPPEY</sequence>
<keyword evidence="2" id="KW-0238">DNA-binding</keyword>
<evidence type="ECO:0000256" key="1">
    <source>
        <dbReference type="ARBA" id="ARBA00023015"/>
    </source>
</evidence>
<dbReference type="Pfam" id="PF12833">
    <property type="entry name" value="HTH_18"/>
    <property type="match status" value="1"/>
</dbReference>
<protein>
    <submittedName>
        <fullName evidence="5">Helix-turn-helix transcriptional regulator</fullName>
    </submittedName>
</protein>
<keyword evidence="3" id="KW-0804">Transcription</keyword>
<gene>
    <name evidence="5" type="ORF">NK125_14760</name>
</gene>
<dbReference type="InterPro" id="IPR009057">
    <property type="entry name" value="Homeodomain-like_sf"/>
</dbReference>
<dbReference type="RefSeq" id="WP_262067428.1">
    <property type="nucleotide sequence ID" value="NZ_JAMXOD010000036.1"/>
</dbReference>
<comment type="caution">
    <text evidence="5">The sequence shown here is derived from an EMBL/GenBank/DDBJ whole genome shotgun (WGS) entry which is preliminary data.</text>
</comment>
<dbReference type="PROSITE" id="PS01124">
    <property type="entry name" value="HTH_ARAC_FAMILY_2"/>
    <property type="match status" value="1"/>
</dbReference>
<evidence type="ECO:0000313" key="5">
    <source>
        <dbReference type="EMBL" id="MCP1103660.1"/>
    </source>
</evidence>
<organism evidence="5 6">
    <name type="scientific">Aequitasia blattaphilus</name>
    <dbReference type="NCBI Taxonomy" id="2949332"/>
    <lineage>
        <taxon>Bacteria</taxon>
        <taxon>Bacillati</taxon>
        <taxon>Bacillota</taxon>
        <taxon>Clostridia</taxon>
        <taxon>Lachnospirales</taxon>
        <taxon>Lachnospiraceae</taxon>
        <taxon>Aequitasia</taxon>
    </lineage>
</organism>
<evidence type="ECO:0000313" key="6">
    <source>
        <dbReference type="Proteomes" id="UP001523566"/>
    </source>
</evidence>
<dbReference type="PANTHER" id="PTHR43280:SF2">
    <property type="entry name" value="HTH-TYPE TRANSCRIPTIONAL REGULATOR EXSA"/>
    <property type="match status" value="1"/>
</dbReference>
<dbReference type="SUPFAM" id="SSF46689">
    <property type="entry name" value="Homeodomain-like"/>
    <property type="match status" value="2"/>
</dbReference>
<evidence type="ECO:0000256" key="2">
    <source>
        <dbReference type="ARBA" id="ARBA00023125"/>
    </source>
</evidence>
<dbReference type="Gene3D" id="1.10.10.60">
    <property type="entry name" value="Homeodomain-like"/>
    <property type="match status" value="2"/>
</dbReference>
<dbReference type="SMART" id="SM00342">
    <property type="entry name" value="HTH_ARAC"/>
    <property type="match status" value="1"/>
</dbReference>
<dbReference type="Proteomes" id="UP001523566">
    <property type="component" value="Unassembled WGS sequence"/>
</dbReference>
<reference evidence="5 6" key="1">
    <citation type="journal article" date="2022" name="Genome Biol. Evol.">
        <title>Host diet, physiology and behaviors set the stage for Lachnospiraceae cladogenesis.</title>
        <authorList>
            <person name="Vera-Ponce De Leon A."/>
            <person name="Schneider M."/>
            <person name="Jahnes B.C."/>
            <person name="Sadowski V."/>
            <person name="Camuy-Velez L.A."/>
            <person name="Duan J."/>
            <person name="Sabree Z.L."/>
        </authorList>
    </citation>
    <scope>NUCLEOTIDE SEQUENCE [LARGE SCALE GENOMIC DNA]</scope>
    <source>
        <strain evidence="5 6">PAL113</strain>
    </source>
</reference>
<feature type="domain" description="HTH araC/xylS-type" evidence="4">
    <location>
        <begin position="145"/>
        <end position="243"/>
    </location>
</feature>
<dbReference type="InterPro" id="IPR018060">
    <property type="entry name" value="HTH_AraC"/>
</dbReference>
<dbReference type="EMBL" id="JAMZFW010000036">
    <property type="protein sequence ID" value="MCP1103660.1"/>
    <property type="molecule type" value="Genomic_DNA"/>
</dbReference>
<keyword evidence="6" id="KW-1185">Reference proteome</keyword>
<evidence type="ECO:0000259" key="4">
    <source>
        <dbReference type="PROSITE" id="PS01124"/>
    </source>
</evidence>
<evidence type="ECO:0000256" key="3">
    <source>
        <dbReference type="ARBA" id="ARBA00023163"/>
    </source>
</evidence>